<keyword evidence="1" id="KW-0812">Transmembrane</keyword>
<reference evidence="2 3" key="1">
    <citation type="journal article" date="2007" name="Genome Biol.">
        <title>Characterization and modeling of the Haemophilus influenzae core and supragenomes based on the complete genomic sequences of Rd and 12 clinical nontypeable strains.</title>
        <authorList>
            <person name="Hogg J.S."/>
            <person name="Hu F.Z."/>
            <person name="Janto B."/>
            <person name="Boissy R."/>
            <person name="Hayes J."/>
            <person name="Keefe R."/>
            <person name="Post J.C."/>
            <person name="Ehrlich G.D."/>
        </authorList>
    </citation>
    <scope>NUCLEOTIDE SEQUENCE [LARGE SCALE GENOMIC DNA]</scope>
    <source>
        <strain evidence="2 3">PittGG</strain>
    </source>
</reference>
<gene>
    <name evidence="2" type="ordered locus">CGSHiGG_07765</name>
</gene>
<proteinExistence type="predicted"/>
<feature type="transmembrane region" description="Helical" evidence="1">
    <location>
        <begin position="6"/>
        <end position="25"/>
    </location>
</feature>
<evidence type="ECO:0000256" key="1">
    <source>
        <dbReference type="SAM" id="Phobius"/>
    </source>
</evidence>
<protein>
    <submittedName>
        <fullName evidence="2">Uncharacterized protein</fullName>
    </submittedName>
</protein>
<name>A5UHZ8_HAEIG</name>
<keyword evidence="1" id="KW-0472">Membrane</keyword>
<keyword evidence="1" id="KW-1133">Transmembrane helix</keyword>
<sequence>MWLTMGLGIIALLAIGELIFANYAAKHS</sequence>
<dbReference type="HOGENOM" id="CLU_3412580_0_0_6"/>
<dbReference type="Proteomes" id="UP000001990">
    <property type="component" value="Chromosome"/>
</dbReference>
<evidence type="ECO:0000313" key="2">
    <source>
        <dbReference type="EMBL" id="ABR00404.1"/>
    </source>
</evidence>
<dbReference type="KEGG" id="hiq:CGSHiGG_07765"/>
<dbReference type="EMBL" id="CP000672">
    <property type="protein sequence ID" value="ABR00404.1"/>
    <property type="molecule type" value="Genomic_DNA"/>
</dbReference>
<accession>A5UHZ8</accession>
<dbReference type="AlphaFoldDB" id="A5UHZ8"/>
<evidence type="ECO:0000313" key="3">
    <source>
        <dbReference type="Proteomes" id="UP000001990"/>
    </source>
</evidence>
<organism evidence="2 3">
    <name type="scientific">Haemophilus influenzae (strain PittGG)</name>
    <dbReference type="NCBI Taxonomy" id="374931"/>
    <lineage>
        <taxon>Bacteria</taxon>
        <taxon>Pseudomonadati</taxon>
        <taxon>Pseudomonadota</taxon>
        <taxon>Gammaproteobacteria</taxon>
        <taxon>Pasteurellales</taxon>
        <taxon>Pasteurellaceae</taxon>
        <taxon>Haemophilus</taxon>
    </lineage>
</organism>